<dbReference type="Proteomes" id="UP000693946">
    <property type="component" value="Linkage Group LG1"/>
</dbReference>
<keyword evidence="2" id="KW-1185">Reference proteome</keyword>
<dbReference type="EMBL" id="JAGKHQ010000001">
    <property type="protein sequence ID" value="KAG7526205.1"/>
    <property type="molecule type" value="Genomic_DNA"/>
</dbReference>
<name>A0AAV6TA16_SOLSE</name>
<dbReference type="AlphaFoldDB" id="A0AAV6TA16"/>
<protein>
    <submittedName>
        <fullName evidence="1">Uncharacterized protein</fullName>
    </submittedName>
</protein>
<reference evidence="1 2" key="1">
    <citation type="journal article" date="2021" name="Sci. Rep.">
        <title>Chromosome anchoring in Senegalese sole (Solea senegalensis) reveals sex-associated markers and genome rearrangements in flatfish.</title>
        <authorList>
            <person name="Guerrero-Cozar I."/>
            <person name="Gomez-Garrido J."/>
            <person name="Berbel C."/>
            <person name="Martinez-Blanch J.F."/>
            <person name="Alioto T."/>
            <person name="Claros M.G."/>
            <person name="Gagnaire P.A."/>
            <person name="Manchado M."/>
        </authorList>
    </citation>
    <scope>NUCLEOTIDE SEQUENCE [LARGE SCALE GENOMIC DNA]</scope>
    <source>
        <strain evidence="1">Sse05_10M</strain>
    </source>
</reference>
<gene>
    <name evidence="1" type="ORF">JOB18_037970</name>
</gene>
<organism evidence="1 2">
    <name type="scientific">Solea senegalensis</name>
    <name type="common">Senegalese sole</name>
    <dbReference type="NCBI Taxonomy" id="28829"/>
    <lineage>
        <taxon>Eukaryota</taxon>
        <taxon>Metazoa</taxon>
        <taxon>Chordata</taxon>
        <taxon>Craniata</taxon>
        <taxon>Vertebrata</taxon>
        <taxon>Euteleostomi</taxon>
        <taxon>Actinopterygii</taxon>
        <taxon>Neopterygii</taxon>
        <taxon>Teleostei</taxon>
        <taxon>Neoteleostei</taxon>
        <taxon>Acanthomorphata</taxon>
        <taxon>Carangaria</taxon>
        <taxon>Pleuronectiformes</taxon>
        <taxon>Pleuronectoidei</taxon>
        <taxon>Soleidae</taxon>
        <taxon>Solea</taxon>
    </lineage>
</organism>
<sequence>MTLSPLDRTRQKNVLRHILFSQLESGTRSRFCDQLKSTLLRHNIDRANWETLSEVKTGRMENERHCEVEARSGFSGSDCRVWNTNTR</sequence>
<comment type="caution">
    <text evidence="1">The sequence shown here is derived from an EMBL/GenBank/DDBJ whole genome shotgun (WGS) entry which is preliminary data.</text>
</comment>
<accession>A0AAV6TA16</accession>
<evidence type="ECO:0000313" key="1">
    <source>
        <dbReference type="EMBL" id="KAG7526205.1"/>
    </source>
</evidence>
<evidence type="ECO:0000313" key="2">
    <source>
        <dbReference type="Proteomes" id="UP000693946"/>
    </source>
</evidence>
<proteinExistence type="predicted"/>